<evidence type="ECO:0000313" key="11">
    <source>
        <dbReference type="Proteomes" id="UP000825729"/>
    </source>
</evidence>
<dbReference type="EC" id="2.3.2.27" evidence="2"/>
<evidence type="ECO:0000313" key="10">
    <source>
        <dbReference type="EMBL" id="KAG9446810.1"/>
    </source>
</evidence>
<evidence type="ECO:0000256" key="5">
    <source>
        <dbReference type="ARBA" id="ARBA00022771"/>
    </source>
</evidence>
<keyword evidence="3" id="KW-0808">Transferase</keyword>
<organism evidence="10 11">
    <name type="scientific">Aristolochia fimbriata</name>
    <name type="common">White veined hardy Dutchman's pipe vine</name>
    <dbReference type="NCBI Taxonomy" id="158543"/>
    <lineage>
        <taxon>Eukaryota</taxon>
        <taxon>Viridiplantae</taxon>
        <taxon>Streptophyta</taxon>
        <taxon>Embryophyta</taxon>
        <taxon>Tracheophyta</taxon>
        <taxon>Spermatophyta</taxon>
        <taxon>Magnoliopsida</taxon>
        <taxon>Magnoliidae</taxon>
        <taxon>Piperales</taxon>
        <taxon>Aristolochiaceae</taxon>
        <taxon>Aristolochia</taxon>
    </lineage>
</organism>
<dbReference type="Gene3D" id="3.30.40.10">
    <property type="entry name" value="Zinc/RING finger domain, C3HC4 (zinc finger)"/>
    <property type="match status" value="1"/>
</dbReference>
<protein>
    <recommendedName>
        <fullName evidence="2">RING-type E3 ubiquitin transferase</fullName>
        <ecNumber evidence="2">2.3.2.27</ecNumber>
    </recommendedName>
</protein>
<keyword evidence="7" id="KW-0862">Zinc</keyword>
<feature type="domain" description="RING-type" evidence="9">
    <location>
        <begin position="505"/>
        <end position="546"/>
    </location>
</feature>
<dbReference type="GO" id="GO:0061630">
    <property type="term" value="F:ubiquitin protein ligase activity"/>
    <property type="evidence" value="ECO:0007669"/>
    <property type="project" value="UniProtKB-EC"/>
</dbReference>
<dbReference type="InterPro" id="IPR045191">
    <property type="entry name" value="MBR1/2-like"/>
</dbReference>
<evidence type="ECO:0000256" key="3">
    <source>
        <dbReference type="ARBA" id="ARBA00022679"/>
    </source>
</evidence>
<reference evidence="10 11" key="1">
    <citation type="submission" date="2021-07" db="EMBL/GenBank/DDBJ databases">
        <title>The Aristolochia fimbriata genome: insights into angiosperm evolution, floral development and chemical biosynthesis.</title>
        <authorList>
            <person name="Jiao Y."/>
        </authorList>
    </citation>
    <scope>NUCLEOTIDE SEQUENCE [LARGE SCALE GENOMIC DNA]</scope>
    <source>
        <strain evidence="10">IBCAS-2021</strain>
        <tissue evidence="10">Leaf</tissue>
    </source>
</reference>
<dbReference type="InterPro" id="IPR001841">
    <property type="entry name" value="Znf_RING"/>
</dbReference>
<keyword evidence="4" id="KW-0479">Metal-binding</keyword>
<gene>
    <name evidence="10" type="ORF">H6P81_012938</name>
</gene>
<keyword evidence="6" id="KW-0833">Ubl conjugation pathway</keyword>
<dbReference type="Proteomes" id="UP000825729">
    <property type="component" value="Unassembled WGS sequence"/>
</dbReference>
<evidence type="ECO:0000256" key="4">
    <source>
        <dbReference type="ARBA" id="ARBA00022723"/>
    </source>
</evidence>
<accession>A0AAV7EDA0</accession>
<keyword evidence="5 8" id="KW-0863">Zinc-finger</keyword>
<dbReference type="EMBL" id="JAINDJ010000005">
    <property type="protein sequence ID" value="KAG9446810.1"/>
    <property type="molecule type" value="Genomic_DNA"/>
</dbReference>
<dbReference type="PROSITE" id="PS50089">
    <property type="entry name" value="ZF_RING_2"/>
    <property type="match status" value="1"/>
</dbReference>
<dbReference type="SMART" id="SM00184">
    <property type="entry name" value="RING"/>
    <property type="match status" value="1"/>
</dbReference>
<evidence type="ECO:0000256" key="8">
    <source>
        <dbReference type="PROSITE-ProRule" id="PRU00175"/>
    </source>
</evidence>
<dbReference type="PANTHER" id="PTHR22937">
    <property type="entry name" value="E3 UBIQUITIN-PROTEIN LIGASE RNF165"/>
    <property type="match status" value="1"/>
</dbReference>
<dbReference type="Pfam" id="PF13639">
    <property type="entry name" value="zf-RING_2"/>
    <property type="match status" value="1"/>
</dbReference>
<comment type="catalytic activity">
    <reaction evidence="1">
        <text>S-ubiquitinyl-[E2 ubiquitin-conjugating enzyme]-L-cysteine + [acceptor protein]-L-lysine = [E2 ubiquitin-conjugating enzyme]-L-cysteine + N(6)-ubiquitinyl-[acceptor protein]-L-lysine.</text>
        <dbReference type="EC" id="2.3.2.27"/>
    </reaction>
</comment>
<proteinExistence type="predicted"/>
<evidence type="ECO:0000259" key="9">
    <source>
        <dbReference type="PROSITE" id="PS50089"/>
    </source>
</evidence>
<name>A0AAV7EDA0_ARIFI</name>
<sequence length="557" mass="60990">MGQRNILCTHQMLDLEIDQGQIHRLNPEPCFLLGNLVDFPNTNIQQVFSASGPTPSLDLRHLPDHHDSSIFYSNPYGSLQHRHPDLGGSTVNFSYNPYMVSSSSSRIGSVPINHGSSDLASSSSHGLSGVNLDEYGRGDHMMDNSRGSCKRKNAEGIPGNHYYVNGPAGSSSSSSLCGPLSSGLPPWEEQFEPTVGMMEATLPFNALEYRGHGVMPISEGGSQRSVRSRSSTINLQLDSVLAHHNNQIVQGNHMGRPFLPASNTWVEQFGNNSGDTGSANWHYAPPVPYLHGRNVNGGPLEVGSVNGRGFQDPASSRNPGVLIHPLPMHHHRGQHSSTVQGMRGGHNFSYNAQVPVPSYRHPANYLHPGTLNASRDGLEAPGTRYPRTLPLSGDRIYRPQRRMPQMAQESINDHIRLLSSEDVAILEFSGFYGAGNFVDQHRDMRLDIDDMSYEELLALEERIGDVSTGLSEESIAKCLKTRIHCSSSSSAPGLPEGMDQEHGTCIICQVEYEENEKVGALDCGHDYHADCIKQWLLVKNVCPICKTSALPMDEKEG</sequence>
<dbReference type="PANTHER" id="PTHR22937:SF222">
    <property type="entry name" value="RING-TYPE E3 UBIQUITIN TRANSFERASE"/>
    <property type="match status" value="1"/>
</dbReference>
<evidence type="ECO:0000256" key="7">
    <source>
        <dbReference type="ARBA" id="ARBA00022833"/>
    </source>
</evidence>
<evidence type="ECO:0000256" key="1">
    <source>
        <dbReference type="ARBA" id="ARBA00000900"/>
    </source>
</evidence>
<dbReference type="SUPFAM" id="SSF57850">
    <property type="entry name" value="RING/U-box"/>
    <property type="match status" value="1"/>
</dbReference>
<comment type="caution">
    <text evidence="10">The sequence shown here is derived from an EMBL/GenBank/DDBJ whole genome shotgun (WGS) entry which is preliminary data.</text>
</comment>
<dbReference type="GO" id="GO:0008270">
    <property type="term" value="F:zinc ion binding"/>
    <property type="evidence" value="ECO:0007669"/>
    <property type="project" value="UniProtKB-KW"/>
</dbReference>
<dbReference type="InterPro" id="IPR013083">
    <property type="entry name" value="Znf_RING/FYVE/PHD"/>
</dbReference>
<keyword evidence="11" id="KW-1185">Reference proteome</keyword>
<dbReference type="AlphaFoldDB" id="A0AAV7EDA0"/>
<evidence type="ECO:0000256" key="2">
    <source>
        <dbReference type="ARBA" id="ARBA00012483"/>
    </source>
</evidence>
<evidence type="ECO:0000256" key="6">
    <source>
        <dbReference type="ARBA" id="ARBA00022786"/>
    </source>
</evidence>